<organism evidence="2 3">
    <name type="scientific">Microctonus hyperodae</name>
    <name type="common">Parasitoid wasp</name>
    <dbReference type="NCBI Taxonomy" id="165561"/>
    <lineage>
        <taxon>Eukaryota</taxon>
        <taxon>Metazoa</taxon>
        <taxon>Ecdysozoa</taxon>
        <taxon>Arthropoda</taxon>
        <taxon>Hexapoda</taxon>
        <taxon>Insecta</taxon>
        <taxon>Pterygota</taxon>
        <taxon>Neoptera</taxon>
        <taxon>Endopterygota</taxon>
        <taxon>Hymenoptera</taxon>
        <taxon>Apocrita</taxon>
        <taxon>Ichneumonoidea</taxon>
        <taxon>Braconidae</taxon>
        <taxon>Euphorinae</taxon>
        <taxon>Microctonus</taxon>
    </lineage>
</organism>
<dbReference type="EMBL" id="JAQQBR010001058">
    <property type="protein sequence ID" value="KAK0169448.1"/>
    <property type="molecule type" value="Genomic_DNA"/>
</dbReference>
<comment type="caution">
    <text evidence="2">The sequence shown here is derived from an EMBL/GenBank/DDBJ whole genome shotgun (WGS) entry which is preliminary data.</text>
</comment>
<keyword evidence="3" id="KW-1185">Reference proteome</keyword>
<gene>
    <name evidence="2" type="ORF">PV327_011563</name>
</gene>
<dbReference type="Proteomes" id="UP001168972">
    <property type="component" value="Unassembled WGS sequence"/>
</dbReference>
<reference evidence="2" key="1">
    <citation type="journal article" date="2023" name="bioRxiv">
        <title>Scaffold-level genome assemblies of two parasitoid biocontrol wasps reveal the parthenogenesis mechanism and an associated novel virus.</title>
        <authorList>
            <person name="Inwood S."/>
            <person name="Skelly J."/>
            <person name="Guhlin J."/>
            <person name="Harrop T."/>
            <person name="Goldson S."/>
            <person name="Dearden P."/>
        </authorList>
    </citation>
    <scope>NUCLEOTIDE SEQUENCE</scope>
    <source>
        <strain evidence="2">Lincoln</strain>
        <tissue evidence="2">Whole body</tissue>
    </source>
</reference>
<sequence length="87" mass="9243">MRLGPVLSTFSVSSTGTSTYTSVPTAELPSILSGRSRPPPEWFVAAGGYFSSWLHLTMSSSSGSQVTVGSRATRGRTDCQKEEPAMQ</sequence>
<evidence type="ECO:0000313" key="2">
    <source>
        <dbReference type="EMBL" id="KAK0169448.1"/>
    </source>
</evidence>
<accession>A0AA39KPT5</accession>
<evidence type="ECO:0000313" key="3">
    <source>
        <dbReference type="Proteomes" id="UP001168972"/>
    </source>
</evidence>
<protein>
    <submittedName>
        <fullName evidence="2">Uncharacterized protein</fullName>
    </submittedName>
</protein>
<feature type="region of interest" description="Disordered" evidence="1">
    <location>
        <begin position="62"/>
        <end position="87"/>
    </location>
</feature>
<proteinExistence type="predicted"/>
<feature type="compositionally biased region" description="Basic and acidic residues" evidence="1">
    <location>
        <begin position="75"/>
        <end position="87"/>
    </location>
</feature>
<feature type="non-terminal residue" evidence="2">
    <location>
        <position position="87"/>
    </location>
</feature>
<reference evidence="2" key="2">
    <citation type="submission" date="2023-03" db="EMBL/GenBank/DDBJ databases">
        <authorList>
            <person name="Inwood S.N."/>
            <person name="Skelly J.G."/>
            <person name="Guhlin J."/>
            <person name="Harrop T.W.R."/>
            <person name="Goldson S.G."/>
            <person name="Dearden P.K."/>
        </authorList>
    </citation>
    <scope>NUCLEOTIDE SEQUENCE</scope>
    <source>
        <strain evidence="2">Lincoln</strain>
        <tissue evidence="2">Whole body</tissue>
    </source>
</reference>
<name>A0AA39KPT5_MICHY</name>
<dbReference type="AlphaFoldDB" id="A0AA39KPT5"/>
<evidence type="ECO:0000256" key="1">
    <source>
        <dbReference type="SAM" id="MobiDB-lite"/>
    </source>
</evidence>